<proteinExistence type="predicted"/>
<reference evidence="1" key="1">
    <citation type="submission" date="2021-01" db="EMBL/GenBank/DDBJ databases">
        <authorList>
            <person name="Corre E."/>
            <person name="Pelletier E."/>
            <person name="Niang G."/>
            <person name="Scheremetjew M."/>
            <person name="Finn R."/>
            <person name="Kale V."/>
            <person name="Holt S."/>
            <person name="Cochrane G."/>
            <person name="Meng A."/>
            <person name="Brown T."/>
            <person name="Cohen L."/>
        </authorList>
    </citation>
    <scope>NUCLEOTIDE SEQUENCE</scope>
    <source>
        <strain evidence="1">Isolate 1302-5</strain>
    </source>
</reference>
<protein>
    <submittedName>
        <fullName evidence="1">Uncharacterized protein</fullName>
    </submittedName>
</protein>
<sequence length="107" mass="12021">MDHALYMRTPSSTTFQFLRNAESGWNFAVSEGLSIPTFTSFGAAVLWHLGKSEIFRSPSPSSVNTYNSCETLNLGGILQYLKGCRFQHLHHLVLLSCGIWESLKYFA</sequence>
<gene>
    <name evidence="1" type="ORF">OAUR00152_LOCUS3396</name>
</gene>
<dbReference type="AlphaFoldDB" id="A0A7S4HSA0"/>
<dbReference type="EMBL" id="HBKQ01004920">
    <property type="protein sequence ID" value="CAE2207895.1"/>
    <property type="molecule type" value="Transcribed_RNA"/>
</dbReference>
<accession>A0A7S4HSA0</accession>
<evidence type="ECO:0000313" key="1">
    <source>
        <dbReference type="EMBL" id="CAE2207895.1"/>
    </source>
</evidence>
<organism evidence="1">
    <name type="scientific">Odontella aurita</name>
    <dbReference type="NCBI Taxonomy" id="265563"/>
    <lineage>
        <taxon>Eukaryota</taxon>
        <taxon>Sar</taxon>
        <taxon>Stramenopiles</taxon>
        <taxon>Ochrophyta</taxon>
        <taxon>Bacillariophyta</taxon>
        <taxon>Mediophyceae</taxon>
        <taxon>Biddulphiophycidae</taxon>
        <taxon>Eupodiscales</taxon>
        <taxon>Odontellaceae</taxon>
        <taxon>Odontella</taxon>
    </lineage>
</organism>
<name>A0A7S4HSA0_9STRA</name>